<sequence length="1168" mass="128761">MAAPHAVTIDTPIVIKIAVNGQLKKLKLPLKDLGASVLPDKLRQVLDIKPEQHVQLERYSDSAGGYITLDESNPQVFKTLIRAAKAKLKLRLKATVTPANMPAELEDKKEIKKEVVEEKEPVIVSTPAKMPEETDSTTRQITNSPRDSTAFDRRSVGSGIFQFREARASQQTLVNEAPVPQPFTDRTPQLFDRPDKSFALRPREVITPAVIPGHSWSVYCNECDKPMANAHYHCSICDSGDFDLCEECVAKNKHCRGEGHWLIKRFIKDGSVVASETERISRKPAPAPAVTKPEAEMPGSFVTEQSKMLSEEVPTPTRTCNNCVVVLPEQEFVTCIDCDDFDLCINCHTADKHGHHPAHAFEAATPDMILPLAAETKLAAGRNVRHHAICDGCNKNIYGVRHKCMDCPDWDYCNDCVKNARSTHPRHRFAPLYKPIASPVQPTVRHFGIYCDGPLCEGQSKPSYIHGVRYKCTICHDTDFCAACEALPGNHHNRTHPLIKLKTPVRNVNVSTENEDLRGNVRVMGDRRSPSPVESASANAAAPVQTVAEIMPTEIKNEETMPIPIPVKKFVEKVTAEAPASVPATNAALLNAHFVKDVIPDGMKFLPEVRFTQTWTLVNPGPMPWPAGCSVRYVGGDNMLNVDNAHPASVAAIADATESNVVGRPVATGEQVSFTVTLKAPSREGKSISYWRLKAADGAPFGHRLWCDIEVQKPEGSVSSAPAASVSEAMHSLQGMHSPRLIPAHRLADHAREMSSHGGRHHLPQIQAQMDAQRRARQQQAQIDAQAQRLVAQQEQVGRLQAEALTRQLRNQNDVHALQQQMQANQRAQQAQQQTQQQAEIANGREAQLALMQRIQAQRQAQLQAQQQAQQTVALQHQAALQQYQSRLTQPSSPAQSYANTSIPGAAASASASASNEGSQLAARFAAMREQQKSRREQMIAQMNAQREHVQQQETSRAKAVVARENYQRATETEGDKERREALKLRVAHIKANILKTRVEREQAEKAEKKAKDNEKVQNILAQLANTEEKAEDKSEEKTEEKIEEKTDEKLSDSQMVFPKLDKESPSSSTYESATSSTLKAKAKAAYVENENGEVETTATPAASAPVNLASPSVEADDGFVDLDDDDLEVFSAEGDDSDEEGDGFMTDEEYDILDASDTETVASGWRG</sequence>
<keyword evidence="3" id="KW-0862">Zinc</keyword>
<keyword evidence="2" id="KW-0863">Zinc-finger</keyword>
<evidence type="ECO:0000256" key="1">
    <source>
        <dbReference type="ARBA" id="ARBA00022723"/>
    </source>
</evidence>
<dbReference type="AlphaFoldDB" id="A0A0F4GWK4"/>
<dbReference type="STRING" id="1047168.A0A0F4GWK4"/>
<feature type="domain" description="ZZ-type" evidence="5">
    <location>
        <begin position="314"/>
        <end position="358"/>
    </location>
</feature>
<dbReference type="Gene3D" id="2.60.40.10">
    <property type="entry name" value="Immunoglobulins"/>
    <property type="match status" value="1"/>
</dbReference>
<feature type="compositionally biased region" description="Low complexity" evidence="4">
    <location>
        <begin position="1066"/>
        <end position="1081"/>
    </location>
</feature>
<dbReference type="EMBL" id="LAFY01000271">
    <property type="protein sequence ID" value="KJY01792.1"/>
    <property type="molecule type" value="Genomic_DNA"/>
</dbReference>
<proteinExistence type="predicted"/>
<feature type="compositionally biased region" description="Basic and acidic residues" evidence="4">
    <location>
        <begin position="1027"/>
        <end position="1052"/>
    </location>
</feature>
<feature type="region of interest" description="Disordered" evidence="4">
    <location>
        <begin position="820"/>
        <end position="839"/>
    </location>
</feature>
<evidence type="ECO:0000256" key="3">
    <source>
        <dbReference type="ARBA" id="ARBA00022833"/>
    </source>
</evidence>
<dbReference type="Proteomes" id="UP000033647">
    <property type="component" value="Unassembled WGS sequence"/>
</dbReference>
<feature type="domain" description="ZZ-type" evidence="5">
    <location>
        <begin position="214"/>
        <end position="260"/>
    </location>
</feature>
<dbReference type="InterPro" id="IPR000433">
    <property type="entry name" value="Znf_ZZ"/>
</dbReference>
<dbReference type="GO" id="GO:0008270">
    <property type="term" value="F:zinc ion binding"/>
    <property type="evidence" value="ECO:0007669"/>
    <property type="project" value="UniProtKB-KW"/>
</dbReference>
<feature type="region of interest" description="Disordered" evidence="4">
    <location>
        <begin position="944"/>
        <end position="979"/>
    </location>
</feature>
<feature type="compositionally biased region" description="Basic and acidic residues" evidence="4">
    <location>
        <begin position="1005"/>
        <end position="1016"/>
    </location>
</feature>
<dbReference type="InterPro" id="IPR013783">
    <property type="entry name" value="Ig-like_fold"/>
</dbReference>
<dbReference type="PANTHER" id="PTHR20930:SF0">
    <property type="entry name" value="PROTEIN ILRUN"/>
    <property type="match status" value="1"/>
</dbReference>
<evidence type="ECO:0000259" key="5">
    <source>
        <dbReference type="SMART" id="SM00291"/>
    </source>
</evidence>
<keyword evidence="7" id="KW-1185">Reference proteome</keyword>
<comment type="caution">
    <text evidence="6">The sequence shown here is derived from an EMBL/GenBank/DDBJ whole genome shotgun (WGS) entry which is preliminary data.</text>
</comment>
<gene>
    <name evidence="6" type="ORF">TI39_contig279g00077</name>
</gene>
<feature type="domain" description="ZZ-type" evidence="5">
    <location>
        <begin position="384"/>
        <end position="429"/>
    </location>
</feature>
<evidence type="ECO:0000313" key="7">
    <source>
        <dbReference type="Proteomes" id="UP000033647"/>
    </source>
</evidence>
<feature type="region of interest" description="Disordered" evidence="4">
    <location>
        <begin position="129"/>
        <end position="151"/>
    </location>
</feature>
<evidence type="ECO:0000256" key="2">
    <source>
        <dbReference type="ARBA" id="ARBA00022771"/>
    </source>
</evidence>
<dbReference type="CDD" id="cd02340">
    <property type="entry name" value="ZZ_NBR1_like"/>
    <property type="match status" value="2"/>
</dbReference>
<dbReference type="Gene3D" id="3.30.60.90">
    <property type="match status" value="4"/>
</dbReference>
<feature type="compositionally biased region" description="Polar residues" evidence="4">
    <location>
        <begin position="137"/>
        <end position="147"/>
    </location>
</feature>
<feature type="domain" description="ZZ-type" evidence="5">
    <location>
        <begin position="445"/>
        <end position="498"/>
    </location>
</feature>
<dbReference type="InterPro" id="IPR043145">
    <property type="entry name" value="Znf_ZZ_sf"/>
</dbReference>
<reference evidence="6 7" key="1">
    <citation type="submission" date="2015-03" db="EMBL/GenBank/DDBJ databases">
        <title>RNA-seq based gene annotation and comparative genomics of four Zymoseptoria species reveal species-specific pathogenicity related genes and transposable element activity.</title>
        <authorList>
            <person name="Grandaubert J."/>
            <person name="Bhattacharyya A."/>
            <person name="Stukenbrock E.H."/>
        </authorList>
    </citation>
    <scope>NUCLEOTIDE SEQUENCE [LARGE SCALE GENOMIC DNA]</scope>
    <source>
        <strain evidence="6 7">Zb18110</strain>
    </source>
</reference>
<dbReference type="CDD" id="cd02249">
    <property type="entry name" value="ZZ"/>
    <property type="match status" value="1"/>
</dbReference>
<name>A0A0F4GWK4_9PEZI</name>
<evidence type="ECO:0000256" key="4">
    <source>
        <dbReference type="SAM" id="MobiDB-lite"/>
    </source>
</evidence>
<evidence type="ECO:0000313" key="6">
    <source>
        <dbReference type="EMBL" id="KJY01792.1"/>
    </source>
</evidence>
<dbReference type="InterPro" id="IPR032350">
    <property type="entry name" value="Nbr1_FW"/>
</dbReference>
<dbReference type="SMART" id="SM00291">
    <property type="entry name" value="ZnF_ZZ"/>
    <property type="match status" value="4"/>
</dbReference>
<dbReference type="SUPFAM" id="SSF57850">
    <property type="entry name" value="RING/U-box"/>
    <property type="match status" value="4"/>
</dbReference>
<feature type="region of interest" description="Disordered" evidence="4">
    <location>
        <begin position="1132"/>
        <end position="1168"/>
    </location>
</feature>
<organism evidence="6 7">
    <name type="scientific">Zymoseptoria brevis</name>
    <dbReference type="NCBI Taxonomy" id="1047168"/>
    <lineage>
        <taxon>Eukaryota</taxon>
        <taxon>Fungi</taxon>
        <taxon>Dikarya</taxon>
        <taxon>Ascomycota</taxon>
        <taxon>Pezizomycotina</taxon>
        <taxon>Dothideomycetes</taxon>
        <taxon>Dothideomycetidae</taxon>
        <taxon>Mycosphaerellales</taxon>
        <taxon>Mycosphaerellaceae</taxon>
        <taxon>Zymoseptoria</taxon>
    </lineage>
</organism>
<feature type="compositionally biased region" description="Acidic residues" evidence="4">
    <location>
        <begin position="1132"/>
        <end position="1158"/>
    </location>
</feature>
<feature type="region of interest" description="Disordered" evidence="4">
    <location>
        <begin position="1005"/>
        <end position="1081"/>
    </location>
</feature>
<dbReference type="Pfam" id="PF16158">
    <property type="entry name" value="N_BRCA1_IG"/>
    <property type="match status" value="1"/>
</dbReference>
<dbReference type="CDD" id="cd14947">
    <property type="entry name" value="NBR1_like"/>
    <property type="match status" value="1"/>
</dbReference>
<dbReference type="Pfam" id="PF00569">
    <property type="entry name" value="ZZ"/>
    <property type="match status" value="2"/>
</dbReference>
<dbReference type="PANTHER" id="PTHR20930">
    <property type="entry name" value="OVARIAN CARCINOMA ANTIGEN CA125-RELATED"/>
    <property type="match status" value="1"/>
</dbReference>
<protein>
    <recommendedName>
        <fullName evidence="5">ZZ-type domain-containing protein</fullName>
    </recommendedName>
</protein>
<keyword evidence="1" id="KW-0479">Metal-binding</keyword>
<dbReference type="OrthoDB" id="661148at2759"/>
<accession>A0A0F4GWK4</accession>